<gene>
    <name evidence="20" type="ORF">THITE_2123114</name>
</gene>
<dbReference type="InterPro" id="IPR011009">
    <property type="entry name" value="Kinase-like_dom_sf"/>
</dbReference>
<feature type="domain" description="Protein kinase" evidence="19">
    <location>
        <begin position="246"/>
        <end position="494"/>
    </location>
</feature>
<dbReference type="GO" id="GO:0010506">
    <property type="term" value="P:regulation of autophagy"/>
    <property type="evidence" value="ECO:0007669"/>
    <property type="project" value="InterPro"/>
</dbReference>
<dbReference type="Gene3D" id="2.60.200.20">
    <property type="match status" value="1"/>
</dbReference>
<sequence>MVDPDIIAWVYPVGEAQKVDTVRYATHTVVKNKRSRPPRRQRRPEALAPALLARSARETTPPPPAKSDQELEYLPYLELRFSDGPRTSAGFIFGKDPDLSDILLPSIQGISRRHFALTFRNDFEDGRYRLVVRDLGSTNGTTVAYDGQGKQCRSNCDWIISGFETPDTTQKLEVELRGGGHMTRIIFRVVVARHDLTSPVYIKNVERFLHGAAVSDVLFGAPRLQSVDANKFHTAAPTPTNQPFLLLKRGVIGTGGFGDVIRLWNVSTGEEYACKRPNGYEYRREDWEKEIAIMKNMQHENIVRLCFATLSPEPRLFLEYMELGNLSLEHKRLPFSLQDCWDILRQSLSALVYLHCRREPIAHRDLKPQNILVKSRNPLHVKLADFGLAKAGSLKTYCGTATYRPPEIQMDNGSQRYTVAVDIWSLGVVILQLEYGLPAPGYGSTMAWCASIVKEARTWESDGLIDILQRMLILEPNERATAKACLSAVEAHYA</sequence>
<evidence type="ECO:0000256" key="15">
    <source>
        <dbReference type="PROSITE-ProRule" id="PRU10141"/>
    </source>
</evidence>
<evidence type="ECO:0000256" key="9">
    <source>
        <dbReference type="ARBA" id="ARBA00022840"/>
    </source>
</evidence>
<dbReference type="CDD" id="cd00180">
    <property type="entry name" value="PKc"/>
    <property type="match status" value="1"/>
</dbReference>
<evidence type="ECO:0000256" key="7">
    <source>
        <dbReference type="ARBA" id="ARBA00022741"/>
    </source>
</evidence>
<dbReference type="PROSITE" id="PS00107">
    <property type="entry name" value="PROTEIN_KINASE_ATP"/>
    <property type="match status" value="1"/>
</dbReference>
<dbReference type="GO" id="GO:0015031">
    <property type="term" value="P:protein transport"/>
    <property type="evidence" value="ECO:0007669"/>
    <property type="project" value="UniProtKB-KW"/>
</dbReference>
<keyword evidence="11" id="KW-0072">Autophagy</keyword>
<evidence type="ECO:0000256" key="13">
    <source>
        <dbReference type="ARBA" id="ARBA00047899"/>
    </source>
</evidence>
<dbReference type="RefSeq" id="XP_003657425.1">
    <property type="nucleotide sequence ID" value="XM_003657377.1"/>
</dbReference>
<dbReference type="HOGENOM" id="CLU_017167_2_0_1"/>
<dbReference type="Pfam" id="PF00069">
    <property type="entry name" value="Pkinase"/>
    <property type="match status" value="1"/>
</dbReference>
<evidence type="ECO:0000256" key="6">
    <source>
        <dbReference type="ARBA" id="ARBA00022679"/>
    </source>
</evidence>
<dbReference type="InterPro" id="IPR000253">
    <property type="entry name" value="FHA_dom"/>
</dbReference>
<dbReference type="STRING" id="578455.G2RGQ7"/>
<dbReference type="PROSITE" id="PS00108">
    <property type="entry name" value="PROTEIN_KINASE_ST"/>
    <property type="match status" value="1"/>
</dbReference>
<comment type="catalytic activity">
    <reaction evidence="14">
        <text>L-seryl-[protein] + ATP = O-phospho-L-seryl-[protein] + ADP + H(+)</text>
        <dbReference type="Rhea" id="RHEA:17989"/>
        <dbReference type="Rhea" id="RHEA-COMP:9863"/>
        <dbReference type="Rhea" id="RHEA-COMP:11604"/>
        <dbReference type="ChEBI" id="CHEBI:15378"/>
        <dbReference type="ChEBI" id="CHEBI:29999"/>
        <dbReference type="ChEBI" id="CHEBI:30616"/>
        <dbReference type="ChEBI" id="CHEBI:83421"/>
        <dbReference type="ChEBI" id="CHEBI:456216"/>
        <dbReference type="EC" id="2.7.11.1"/>
    </reaction>
</comment>
<dbReference type="GO" id="GO:0005524">
    <property type="term" value="F:ATP binding"/>
    <property type="evidence" value="ECO:0007669"/>
    <property type="project" value="UniProtKB-UniRule"/>
</dbReference>
<dbReference type="CDD" id="cd00060">
    <property type="entry name" value="FHA"/>
    <property type="match status" value="1"/>
</dbReference>
<dbReference type="eggNOG" id="KOG0615">
    <property type="taxonomic scope" value="Eukaryota"/>
</dbReference>
<organism evidence="20 21">
    <name type="scientific">Thermothielavioides terrestris (strain ATCC 38088 / NRRL 8126)</name>
    <name type="common">Thielavia terrestris</name>
    <dbReference type="NCBI Taxonomy" id="578455"/>
    <lineage>
        <taxon>Eukaryota</taxon>
        <taxon>Fungi</taxon>
        <taxon>Dikarya</taxon>
        <taxon>Ascomycota</taxon>
        <taxon>Pezizomycotina</taxon>
        <taxon>Sordariomycetes</taxon>
        <taxon>Sordariomycetidae</taxon>
        <taxon>Sordariales</taxon>
        <taxon>Chaetomiaceae</taxon>
        <taxon>Thermothielavioides</taxon>
        <taxon>Thermothielavioides terrestris</taxon>
    </lineage>
</organism>
<evidence type="ECO:0000256" key="1">
    <source>
        <dbReference type="ARBA" id="ARBA00004623"/>
    </source>
</evidence>
<dbReference type="GO" id="GO:0004674">
    <property type="term" value="F:protein serine/threonine kinase activity"/>
    <property type="evidence" value="ECO:0007669"/>
    <property type="project" value="UniProtKB-KW"/>
</dbReference>
<keyword evidence="9 15" id="KW-0067">ATP-binding</keyword>
<dbReference type="InterPro" id="IPR008984">
    <property type="entry name" value="SMAD_FHA_dom_sf"/>
</dbReference>
<dbReference type="GO" id="GO:0005776">
    <property type="term" value="C:autophagosome"/>
    <property type="evidence" value="ECO:0007669"/>
    <property type="project" value="TreeGrafter"/>
</dbReference>
<dbReference type="InterPro" id="IPR017441">
    <property type="entry name" value="Protein_kinase_ATP_BS"/>
</dbReference>
<evidence type="ECO:0000313" key="21">
    <source>
        <dbReference type="Proteomes" id="UP000008181"/>
    </source>
</evidence>
<dbReference type="GO" id="GO:0000045">
    <property type="term" value="P:autophagosome assembly"/>
    <property type="evidence" value="ECO:0007669"/>
    <property type="project" value="TreeGrafter"/>
</dbReference>
<reference evidence="20 21" key="1">
    <citation type="journal article" date="2011" name="Nat. Biotechnol.">
        <title>Comparative genomic analysis of the thermophilic biomass-degrading fungi Myceliophthora thermophila and Thielavia terrestris.</title>
        <authorList>
            <person name="Berka R.M."/>
            <person name="Grigoriev I.V."/>
            <person name="Otillar R."/>
            <person name="Salamov A."/>
            <person name="Grimwood J."/>
            <person name="Reid I."/>
            <person name="Ishmael N."/>
            <person name="John T."/>
            <person name="Darmond C."/>
            <person name="Moisan M.-C."/>
            <person name="Henrissat B."/>
            <person name="Coutinho P.M."/>
            <person name="Lombard V."/>
            <person name="Natvig D.O."/>
            <person name="Lindquist E."/>
            <person name="Schmutz J."/>
            <person name="Lucas S."/>
            <person name="Harris P."/>
            <person name="Powlowski J."/>
            <person name="Bellemare A."/>
            <person name="Taylor D."/>
            <person name="Butler G."/>
            <person name="de Vries R.P."/>
            <person name="Allijn I.E."/>
            <person name="van den Brink J."/>
            <person name="Ushinsky S."/>
            <person name="Storms R."/>
            <person name="Powell A.J."/>
            <person name="Paulsen I.T."/>
            <person name="Elbourne L.D.H."/>
            <person name="Baker S.E."/>
            <person name="Magnuson J."/>
            <person name="LaBoissiere S."/>
            <person name="Clutterbuck A.J."/>
            <person name="Martinez D."/>
            <person name="Wogulis M."/>
            <person name="de Leon A.L."/>
            <person name="Rey M.W."/>
            <person name="Tsang A."/>
        </authorList>
    </citation>
    <scope>NUCLEOTIDE SEQUENCE [LARGE SCALE GENOMIC DNA]</scope>
    <source>
        <strain evidence="21">ATCC 38088 / NRRL 8126</strain>
    </source>
</reference>
<dbReference type="GeneID" id="11523138"/>
<dbReference type="GO" id="GO:0034727">
    <property type="term" value="P:piecemeal microautophagy of the nucleus"/>
    <property type="evidence" value="ECO:0007669"/>
    <property type="project" value="TreeGrafter"/>
</dbReference>
<dbReference type="GO" id="GO:0042594">
    <property type="term" value="P:response to starvation"/>
    <property type="evidence" value="ECO:0007669"/>
    <property type="project" value="TreeGrafter"/>
</dbReference>
<proteinExistence type="inferred from homology"/>
<dbReference type="PROSITE" id="PS50011">
    <property type="entry name" value="PROTEIN_KINASE_DOM"/>
    <property type="match status" value="1"/>
</dbReference>
<dbReference type="OrthoDB" id="4588215at2759"/>
<evidence type="ECO:0000256" key="8">
    <source>
        <dbReference type="ARBA" id="ARBA00022777"/>
    </source>
</evidence>
<keyword evidence="10" id="KW-0653">Protein transport</keyword>
<dbReference type="PROSITE" id="PS50006">
    <property type="entry name" value="FHA_DOMAIN"/>
    <property type="match status" value="1"/>
</dbReference>
<evidence type="ECO:0000256" key="10">
    <source>
        <dbReference type="ARBA" id="ARBA00022927"/>
    </source>
</evidence>
<dbReference type="AlphaFoldDB" id="G2RGQ7"/>
<dbReference type="Gene3D" id="1.10.510.10">
    <property type="entry name" value="Transferase(Phosphotransferase) domain 1"/>
    <property type="match status" value="1"/>
</dbReference>
<evidence type="ECO:0000256" key="14">
    <source>
        <dbReference type="ARBA" id="ARBA00048679"/>
    </source>
</evidence>
<dbReference type="SMART" id="SM00220">
    <property type="entry name" value="S_TKc"/>
    <property type="match status" value="1"/>
</dbReference>
<accession>G2RGQ7</accession>
<evidence type="ECO:0000259" key="19">
    <source>
        <dbReference type="PROSITE" id="PS50011"/>
    </source>
</evidence>
<evidence type="ECO:0000256" key="12">
    <source>
        <dbReference type="ARBA" id="ARBA00030237"/>
    </source>
</evidence>
<comment type="catalytic activity">
    <reaction evidence="13">
        <text>L-threonyl-[protein] + ATP = O-phospho-L-threonyl-[protein] + ADP + H(+)</text>
        <dbReference type="Rhea" id="RHEA:46608"/>
        <dbReference type="Rhea" id="RHEA-COMP:11060"/>
        <dbReference type="Rhea" id="RHEA-COMP:11605"/>
        <dbReference type="ChEBI" id="CHEBI:15378"/>
        <dbReference type="ChEBI" id="CHEBI:30013"/>
        <dbReference type="ChEBI" id="CHEBI:30616"/>
        <dbReference type="ChEBI" id="CHEBI:61977"/>
        <dbReference type="ChEBI" id="CHEBI:456216"/>
        <dbReference type="EC" id="2.7.11.1"/>
    </reaction>
</comment>
<dbReference type="EMBL" id="CP003014">
    <property type="protein sequence ID" value="AEO71089.1"/>
    <property type="molecule type" value="Genomic_DNA"/>
</dbReference>
<evidence type="ECO:0000256" key="4">
    <source>
        <dbReference type="ARBA" id="ARBA00022448"/>
    </source>
</evidence>
<dbReference type="Pfam" id="PF00498">
    <property type="entry name" value="FHA"/>
    <property type="match status" value="1"/>
</dbReference>
<dbReference type="Proteomes" id="UP000008181">
    <property type="component" value="Chromosome 6"/>
</dbReference>
<dbReference type="EC" id="2.7.11.1" evidence="3"/>
<dbReference type="InterPro" id="IPR008271">
    <property type="entry name" value="Ser/Thr_kinase_AS"/>
</dbReference>
<dbReference type="KEGG" id="ttt:THITE_2123114"/>
<dbReference type="GO" id="GO:0034045">
    <property type="term" value="C:phagophore assembly site membrane"/>
    <property type="evidence" value="ECO:0007669"/>
    <property type="project" value="UniProtKB-SubCell"/>
</dbReference>
<keyword evidence="5 16" id="KW-0723">Serine/threonine-protein kinase</keyword>
<dbReference type="PANTHER" id="PTHR24348">
    <property type="entry name" value="SERINE/THREONINE-PROTEIN KINASE UNC-51-RELATED"/>
    <property type="match status" value="1"/>
</dbReference>
<dbReference type="SMART" id="SM00240">
    <property type="entry name" value="FHA"/>
    <property type="match status" value="1"/>
</dbReference>
<dbReference type="GO" id="GO:0000422">
    <property type="term" value="P:autophagy of mitochondrion"/>
    <property type="evidence" value="ECO:0007669"/>
    <property type="project" value="TreeGrafter"/>
</dbReference>
<dbReference type="GO" id="GO:0061709">
    <property type="term" value="P:reticulophagy"/>
    <property type="evidence" value="ECO:0007669"/>
    <property type="project" value="TreeGrafter"/>
</dbReference>
<comment type="similarity">
    <text evidence="2">Belongs to the protein kinase superfamily. CAMK Ser/Thr protein kinase family. CHEK2 subfamily.</text>
</comment>
<keyword evidence="6" id="KW-0808">Transferase</keyword>
<keyword evidence="8" id="KW-0418">Kinase</keyword>
<feature type="binding site" evidence="15">
    <location>
        <position position="275"/>
    </location>
    <ligand>
        <name>ATP</name>
        <dbReference type="ChEBI" id="CHEBI:30616"/>
    </ligand>
</feature>
<evidence type="ECO:0000256" key="16">
    <source>
        <dbReference type="RuleBase" id="RU000304"/>
    </source>
</evidence>
<keyword evidence="7 15" id="KW-0547">Nucleotide-binding</keyword>
<evidence type="ECO:0000259" key="18">
    <source>
        <dbReference type="PROSITE" id="PS50006"/>
    </source>
</evidence>
<evidence type="ECO:0000256" key="3">
    <source>
        <dbReference type="ARBA" id="ARBA00012513"/>
    </source>
</evidence>
<name>G2RGQ7_THETT</name>
<evidence type="ECO:0000256" key="5">
    <source>
        <dbReference type="ARBA" id="ARBA00022527"/>
    </source>
</evidence>
<evidence type="ECO:0000256" key="2">
    <source>
        <dbReference type="ARBA" id="ARBA00005575"/>
    </source>
</evidence>
<evidence type="ECO:0000313" key="20">
    <source>
        <dbReference type="EMBL" id="AEO71089.1"/>
    </source>
</evidence>
<evidence type="ECO:0000256" key="17">
    <source>
        <dbReference type="SAM" id="MobiDB-lite"/>
    </source>
</evidence>
<dbReference type="GO" id="GO:0005829">
    <property type="term" value="C:cytosol"/>
    <property type="evidence" value="ECO:0007669"/>
    <property type="project" value="TreeGrafter"/>
</dbReference>
<feature type="domain" description="FHA" evidence="18">
    <location>
        <begin position="91"/>
        <end position="143"/>
    </location>
</feature>
<comment type="subcellular location">
    <subcellularLocation>
        <location evidence="1">Preautophagosomal structure membrane</location>
        <topology evidence="1">Peripheral membrane protein</topology>
    </subcellularLocation>
</comment>
<keyword evidence="21" id="KW-1185">Reference proteome</keyword>
<feature type="region of interest" description="Disordered" evidence="17">
    <location>
        <begin position="50"/>
        <end position="69"/>
    </location>
</feature>
<dbReference type="SUPFAM" id="SSF49879">
    <property type="entry name" value="SMAD/FHA domain"/>
    <property type="match status" value="1"/>
</dbReference>
<dbReference type="InterPro" id="IPR000719">
    <property type="entry name" value="Prot_kinase_dom"/>
</dbReference>
<dbReference type="PANTHER" id="PTHR24348:SF22">
    <property type="entry name" value="NON-SPECIFIC SERINE_THREONINE PROTEIN KINASE"/>
    <property type="match status" value="1"/>
</dbReference>
<dbReference type="SUPFAM" id="SSF56112">
    <property type="entry name" value="Protein kinase-like (PK-like)"/>
    <property type="match status" value="1"/>
</dbReference>
<keyword evidence="4" id="KW-0813">Transport</keyword>
<evidence type="ECO:0000256" key="11">
    <source>
        <dbReference type="ARBA" id="ARBA00023006"/>
    </source>
</evidence>
<protein>
    <recommendedName>
        <fullName evidence="3">non-specific serine/threonine protein kinase</fullName>
        <ecNumber evidence="3">2.7.11.1</ecNumber>
    </recommendedName>
    <alternativeName>
        <fullName evidence="12">Autophagy-related protein 1</fullName>
    </alternativeName>
</protein>
<dbReference type="InterPro" id="IPR045269">
    <property type="entry name" value="Atg1-like"/>
</dbReference>